<comment type="caution">
    <text evidence="1">The sequence shown here is derived from an EMBL/GenBank/DDBJ whole genome shotgun (WGS) entry which is preliminary data.</text>
</comment>
<protein>
    <submittedName>
        <fullName evidence="1">Uncharacterized protein</fullName>
    </submittedName>
</protein>
<dbReference type="Proteomes" id="UP000688137">
    <property type="component" value="Unassembled WGS sequence"/>
</dbReference>
<dbReference type="EMBL" id="CAJJDM010000057">
    <property type="protein sequence ID" value="CAD8076559.1"/>
    <property type="molecule type" value="Genomic_DNA"/>
</dbReference>
<name>A0A8S1M9R7_PARPR</name>
<sequence>MSQPSDTKQSIHSGRMILHPSLKLDKSAAFFKNTKVSSCSYVKMKKGNPEAIPFYEIANKTPAEHETKSTYITSTYSDDYKVKPYLHVGSTNKLLEPYNTGSFRSRLPEPDAPILTKNASQVELGERHFNVKRHFLSTAHNVYGNFGKFGNVTNPGILSEKTKWHHHLQQK</sequence>
<gene>
    <name evidence="1" type="ORF">PPRIM_AZ9-3.1.T0560199</name>
</gene>
<accession>A0A8S1M9R7</accession>
<keyword evidence="2" id="KW-1185">Reference proteome</keyword>
<reference evidence="1" key="1">
    <citation type="submission" date="2021-01" db="EMBL/GenBank/DDBJ databases">
        <authorList>
            <consortium name="Genoscope - CEA"/>
            <person name="William W."/>
        </authorList>
    </citation>
    <scope>NUCLEOTIDE SEQUENCE</scope>
</reference>
<organism evidence="1 2">
    <name type="scientific">Paramecium primaurelia</name>
    <dbReference type="NCBI Taxonomy" id="5886"/>
    <lineage>
        <taxon>Eukaryota</taxon>
        <taxon>Sar</taxon>
        <taxon>Alveolata</taxon>
        <taxon>Ciliophora</taxon>
        <taxon>Intramacronucleata</taxon>
        <taxon>Oligohymenophorea</taxon>
        <taxon>Peniculida</taxon>
        <taxon>Parameciidae</taxon>
        <taxon>Paramecium</taxon>
    </lineage>
</organism>
<dbReference type="OMA" id="MPYKNAS"/>
<proteinExistence type="predicted"/>
<evidence type="ECO:0000313" key="2">
    <source>
        <dbReference type="Proteomes" id="UP000688137"/>
    </source>
</evidence>
<dbReference type="AlphaFoldDB" id="A0A8S1M9R7"/>
<evidence type="ECO:0000313" key="1">
    <source>
        <dbReference type="EMBL" id="CAD8076559.1"/>
    </source>
</evidence>